<sequence>MGQFFVRRDADGALRWWLNVHGKGDKQRLVPANVYGRWRRGSLVAQSLINASAGTSTRHAVMLIFGVHRVHELGPKFVPLVWGP</sequence>
<organism evidence="1 2">
    <name type="scientific">Caballeronia concitans</name>
    <dbReference type="NCBI Taxonomy" id="1777133"/>
    <lineage>
        <taxon>Bacteria</taxon>
        <taxon>Pseudomonadati</taxon>
        <taxon>Pseudomonadota</taxon>
        <taxon>Betaproteobacteria</taxon>
        <taxon>Burkholderiales</taxon>
        <taxon>Burkholderiaceae</taxon>
        <taxon>Caballeronia</taxon>
    </lineage>
</organism>
<dbReference type="Proteomes" id="UP000198263">
    <property type="component" value="Unassembled WGS sequence"/>
</dbReference>
<evidence type="ECO:0000313" key="1">
    <source>
        <dbReference type="EMBL" id="SAL51672.1"/>
    </source>
</evidence>
<keyword evidence="2" id="KW-1185">Reference proteome</keyword>
<reference evidence="1 2" key="1">
    <citation type="submission" date="2016-01" db="EMBL/GenBank/DDBJ databases">
        <authorList>
            <person name="Peeters C."/>
        </authorList>
    </citation>
    <scope>NUCLEOTIDE SEQUENCE [LARGE SCALE GENOMIC DNA]</scope>
    <source>
        <strain evidence="1">LMG 29315</strain>
    </source>
</reference>
<gene>
    <name evidence="1" type="ORF">AWB72_05484</name>
</gene>
<accession>A0A658R5P7</accession>
<name>A0A658R5P7_9BURK</name>
<comment type="caution">
    <text evidence="1">The sequence shown here is derived from an EMBL/GenBank/DDBJ whole genome shotgun (WGS) entry which is preliminary data.</text>
</comment>
<proteinExistence type="predicted"/>
<dbReference type="AlphaFoldDB" id="A0A658R5P7"/>
<dbReference type="EMBL" id="FCNV02000022">
    <property type="protein sequence ID" value="SAL51672.1"/>
    <property type="molecule type" value="Genomic_DNA"/>
</dbReference>
<evidence type="ECO:0000313" key="2">
    <source>
        <dbReference type="Proteomes" id="UP000198263"/>
    </source>
</evidence>
<protein>
    <submittedName>
        <fullName evidence="1">Phage integrase</fullName>
    </submittedName>
</protein>